<feature type="chain" id="PRO_5025342429" description="pectin lyase" evidence="9">
    <location>
        <begin position="19"/>
        <end position="382"/>
    </location>
</feature>
<dbReference type="Proteomes" id="UP000799753">
    <property type="component" value="Unassembled WGS sequence"/>
</dbReference>
<dbReference type="PANTHER" id="PTHR31683">
    <property type="entry name" value="PECTATE LYASE 18-RELATED"/>
    <property type="match status" value="1"/>
</dbReference>
<evidence type="ECO:0000313" key="11">
    <source>
        <dbReference type="EMBL" id="KAF2642030.1"/>
    </source>
</evidence>
<evidence type="ECO:0000256" key="3">
    <source>
        <dbReference type="ARBA" id="ARBA00022525"/>
    </source>
</evidence>
<evidence type="ECO:0000259" key="10">
    <source>
        <dbReference type="SMART" id="SM00656"/>
    </source>
</evidence>
<dbReference type="GO" id="GO:0000272">
    <property type="term" value="P:polysaccharide catabolic process"/>
    <property type="evidence" value="ECO:0007669"/>
    <property type="project" value="UniProtKB-KW"/>
</dbReference>
<gene>
    <name evidence="11" type="ORF">P280DRAFT_506500</name>
</gene>
<dbReference type="GO" id="GO:0047490">
    <property type="term" value="F:pectin lyase activity"/>
    <property type="evidence" value="ECO:0007669"/>
    <property type="project" value="UniProtKB-EC"/>
</dbReference>
<dbReference type="GO" id="GO:0030570">
    <property type="term" value="F:pectate lyase activity"/>
    <property type="evidence" value="ECO:0007669"/>
    <property type="project" value="InterPro"/>
</dbReference>
<evidence type="ECO:0000256" key="6">
    <source>
        <dbReference type="ARBA" id="ARBA00036818"/>
    </source>
</evidence>
<dbReference type="OrthoDB" id="1637350at2759"/>
<dbReference type="Pfam" id="PF00544">
    <property type="entry name" value="Pectate_lyase_4"/>
    <property type="match status" value="1"/>
</dbReference>
<dbReference type="Gene3D" id="2.160.20.10">
    <property type="entry name" value="Single-stranded right-handed beta-helix, Pectin lyase-like"/>
    <property type="match status" value="1"/>
</dbReference>
<evidence type="ECO:0000256" key="2">
    <source>
        <dbReference type="ARBA" id="ARBA00010980"/>
    </source>
</evidence>
<feature type="domain" description="Pectate lyase" evidence="10">
    <location>
        <begin position="95"/>
        <end position="304"/>
    </location>
</feature>
<sequence length="382" mass="39663">MVASALLKLVAVVGLAQAASVAVSGTPEGFAADVTGGGSATAVYPDTTDELISYLGDDEARVIVLTKTFDFTTTEGTTTATGCAPWGTATGCQVAINQNDWCTNYQSDAPSVSVTYDNAGIEGITVGSDKTLLGEGSKGIIEGKGLRIANGAQNVIIQNIHITNLNPQYVWGGDAITLDDCDLVWIDHVTTSKIGREHIVLGTEASGRVSITNCDIDGESDYSATCDGYHYWALYFTGSADYVTFKNNYIHHISGRAPKVGGGTLLHAVNNLWADNDPDGHAFEVASGGYVLAEGNVFQDTATPQESGDDGAVYSVTSSTASDCSSYIGRDCIANTFSSSGTLEGTDSSVLTKFKSYGQNFADADSTSSVTGLSSSAGFGTI</sequence>
<dbReference type="InterPro" id="IPR002022">
    <property type="entry name" value="Pec_lyase"/>
</dbReference>
<keyword evidence="5 8" id="KW-0456">Lyase</keyword>
<comment type="subcellular location">
    <subcellularLocation>
        <location evidence="1 8">Secreted</location>
    </subcellularLocation>
</comment>
<name>A0A6A6S3B5_9PLEO</name>
<feature type="signal peptide" evidence="9">
    <location>
        <begin position="1"/>
        <end position="18"/>
    </location>
</feature>
<dbReference type="GO" id="GO:0005576">
    <property type="term" value="C:extracellular region"/>
    <property type="evidence" value="ECO:0007669"/>
    <property type="project" value="UniProtKB-SubCell"/>
</dbReference>
<dbReference type="FunFam" id="2.160.20.10:FF:000003">
    <property type="entry name" value="Pectin lyase F"/>
    <property type="match status" value="1"/>
</dbReference>
<organism evidence="11 12">
    <name type="scientific">Massarina eburnea CBS 473.64</name>
    <dbReference type="NCBI Taxonomy" id="1395130"/>
    <lineage>
        <taxon>Eukaryota</taxon>
        <taxon>Fungi</taxon>
        <taxon>Dikarya</taxon>
        <taxon>Ascomycota</taxon>
        <taxon>Pezizomycotina</taxon>
        <taxon>Dothideomycetes</taxon>
        <taxon>Pleosporomycetidae</taxon>
        <taxon>Pleosporales</taxon>
        <taxon>Massarineae</taxon>
        <taxon>Massarinaceae</taxon>
        <taxon>Massarina</taxon>
    </lineage>
</organism>
<evidence type="ECO:0000256" key="1">
    <source>
        <dbReference type="ARBA" id="ARBA00004613"/>
    </source>
</evidence>
<evidence type="ECO:0000256" key="5">
    <source>
        <dbReference type="ARBA" id="ARBA00023239"/>
    </source>
</evidence>
<keyword evidence="4 9" id="KW-0732">Signal</keyword>
<dbReference type="SMART" id="SM00656">
    <property type="entry name" value="Amb_all"/>
    <property type="match status" value="1"/>
</dbReference>
<proteinExistence type="inferred from homology"/>
<evidence type="ECO:0000256" key="9">
    <source>
        <dbReference type="SAM" id="SignalP"/>
    </source>
</evidence>
<dbReference type="InterPro" id="IPR045032">
    <property type="entry name" value="PEL"/>
</dbReference>
<dbReference type="AlphaFoldDB" id="A0A6A6S3B5"/>
<accession>A0A6A6S3B5</accession>
<evidence type="ECO:0000256" key="8">
    <source>
        <dbReference type="RuleBase" id="RU361173"/>
    </source>
</evidence>
<protein>
    <recommendedName>
        <fullName evidence="7">pectin lyase</fullName>
        <ecNumber evidence="7">4.2.2.10</ecNumber>
    </recommendedName>
</protein>
<comment type="catalytic activity">
    <reaction evidence="6">
        <text>Eliminative cleavage of (1-&gt;4)-alpha-D-galacturonan methyl ester to give oligosaccharides with 4-deoxy-6-O-methyl-alpha-D-galact-4-enuronosyl groups at their non-reducing ends.</text>
        <dbReference type="EC" id="4.2.2.10"/>
    </reaction>
</comment>
<evidence type="ECO:0000256" key="4">
    <source>
        <dbReference type="ARBA" id="ARBA00022729"/>
    </source>
</evidence>
<reference evidence="11" key="1">
    <citation type="journal article" date="2020" name="Stud. Mycol.">
        <title>101 Dothideomycetes genomes: a test case for predicting lifestyles and emergence of pathogens.</title>
        <authorList>
            <person name="Haridas S."/>
            <person name="Albert R."/>
            <person name="Binder M."/>
            <person name="Bloem J."/>
            <person name="Labutti K."/>
            <person name="Salamov A."/>
            <person name="Andreopoulos B."/>
            <person name="Baker S."/>
            <person name="Barry K."/>
            <person name="Bills G."/>
            <person name="Bluhm B."/>
            <person name="Cannon C."/>
            <person name="Castanera R."/>
            <person name="Culley D."/>
            <person name="Daum C."/>
            <person name="Ezra D."/>
            <person name="Gonzalez J."/>
            <person name="Henrissat B."/>
            <person name="Kuo A."/>
            <person name="Liang C."/>
            <person name="Lipzen A."/>
            <person name="Lutzoni F."/>
            <person name="Magnuson J."/>
            <person name="Mondo S."/>
            <person name="Nolan M."/>
            <person name="Ohm R."/>
            <person name="Pangilinan J."/>
            <person name="Park H.-J."/>
            <person name="Ramirez L."/>
            <person name="Alfaro M."/>
            <person name="Sun H."/>
            <person name="Tritt A."/>
            <person name="Yoshinaga Y."/>
            <person name="Zwiers L.-H."/>
            <person name="Turgeon B."/>
            <person name="Goodwin S."/>
            <person name="Spatafora J."/>
            <person name="Crous P."/>
            <person name="Grigoriev I."/>
        </authorList>
    </citation>
    <scope>NUCLEOTIDE SEQUENCE</scope>
    <source>
        <strain evidence="11">CBS 473.64</strain>
    </source>
</reference>
<evidence type="ECO:0000313" key="12">
    <source>
        <dbReference type="Proteomes" id="UP000799753"/>
    </source>
</evidence>
<evidence type="ECO:0000256" key="7">
    <source>
        <dbReference type="ARBA" id="ARBA00039082"/>
    </source>
</evidence>
<dbReference type="InterPro" id="IPR012334">
    <property type="entry name" value="Pectin_lyas_fold"/>
</dbReference>
<dbReference type="InterPro" id="IPR011050">
    <property type="entry name" value="Pectin_lyase_fold/virulence"/>
</dbReference>
<dbReference type="PANTHER" id="PTHR31683:SF16">
    <property type="entry name" value="PECTIN LYASE A-RELATED"/>
    <property type="match status" value="1"/>
</dbReference>
<keyword evidence="3 8" id="KW-0964">Secreted</keyword>
<comment type="similarity">
    <text evidence="2 8">Belongs to the polysaccharide lyase 1 family.</text>
</comment>
<keyword evidence="12" id="KW-1185">Reference proteome</keyword>
<keyword evidence="8" id="KW-0119">Carbohydrate metabolism</keyword>
<dbReference type="EMBL" id="MU006782">
    <property type="protein sequence ID" value="KAF2642030.1"/>
    <property type="molecule type" value="Genomic_DNA"/>
</dbReference>
<dbReference type="EC" id="4.2.2.10" evidence="7"/>
<dbReference type="SUPFAM" id="SSF51126">
    <property type="entry name" value="Pectin lyase-like"/>
    <property type="match status" value="1"/>
</dbReference>
<keyword evidence="8" id="KW-0624">Polysaccharide degradation</keyword>